<dbReference type="InterPro" id="IPR058270">
    <property type="entry name" value="DUF7964"/>
</dbReference>
<dbReference type="RefSeq" id="WP_120083551.1">
    <property type="nucleotide sequence ID" value="NZ_QMDW01000004.1"/>
</dbReference>
<dbReference type="EMBL" id="QMDW01000004">
    <property type="protein sequence ID" value="RJX50755.1"/>
    <property type="molecule type" value="Genomic_DNA"/>
</dbReference>
<accession>A0A3A6QFR3</accession>
<reference evidence="3 4" key="1">
    <citation type="submission" date="2018-06" db="EMBL/GenBank/DDBJ databases">
        <title>Halonotius sp. F13-13 a new haloarchaeeon isolated from a solar saltern from Isla Cristina, Huelva, Spain.</title>
        <authorList>
            <person name="Duran-Viseras A."/>
            <person name="Sanchez-Porro C."/>
            <person name="Ventosa A."/>
        </authorList>
    </citation>
    <scope>NUCLEOTIDE SEQUENCE [LARGE SCALE GENOMIC DNA]</scope>
    <source>
        <strain evidence="3 4">CECT 7525</strain>
    </source>
</reference>
<gene>
    <name evidence="3" type="ORF">DP106_03920</name>
</gene>
<dbReference type="OrthoDB" id="336358at2157"/>
<evidence type="ECO:0000313" key="3">
    <source>
        <dbReference type="EMBL" id="RJX50755.1"/>
    </source>
</evidence>
<evidence type="ECO:0000256" key="1">
    <source>
        <dbReference type="SAM" id="MobiDB-lite"/>
    </source>
</evidence>
<name>A0A3A6QFR3_9EURY</name>
<dbReference type="Pfam" id="PF25912">
    <property type="entry name" value="DUF7964"/>
    <property type="match status" value="1"/>
</dbReference>
<evidence type="ECO:0000259" key="2">
    <source>
        <dbReference type="Pfam" id="PF25912"/>
    </source>
</evidence>
<dbReference type="Proteomes" id="UP000281564">
    <property type="component" value="Unassembled WGS sequence"/>
</dbReference>
<protein>
    <recommendedName>
        <fullName evidence="2">DUF7964 domain-containing protein</fullName>
    </recommendedName>
</protein>
<feature type="region of interest" description="Disordered" evidence="1">
    <location>
        <begin position="92"/>
        <end position="123"/>
    </location>
</feature>
<comment type="caution">
    <text evidence="3">The sequence shown here is derived from an EMBL/GenBank/DDBJ whole genome shotgun (WGS) entry which is preliminary data.</text>
</comment>
<feature type="domain" description="DUF7964" evidence="2">
    <location>
        <begin position="7"/>
        <end position="87"/>
    </location>
</feature>
<dbReference type="AlphaFoldDB" id="A0A3A6QFR3"/>
<organism evidence="3 4">
    <name type="scientific">Halonotius pteroides</name>
    <dbReference type="NCBI Taxonomy" id="268735"/>
    <lineage>
        <taxon>Archaea</taxon>
        <taxon>Methanobacteriati</taxon>
        <taxon>Methanobacteriota</taxon>
        <taxon>Stenosarchaea group</taxon>
        <taxon>Halobacteria</taxon>
        <taxon>Halobacteriales</taxon>
        <taxon>Haloferacaceae</taxon>
        <taxon>Halonotius</taxon>
    </lineage>
</organism>
<keyword evidence="4" id="KW-1185">Reference proteome</keyword>
<evidence type="ECO:0000313" key="4">
    <source>
        <dbReference type="Proteomes" id="UP000281564"/>
    </source>
</evidence>
<proteinExistence type="predicted"/>
<sequence>MLDEGAVLDTFPDSPVPTTALADLERHEAILTAIPITAVTHGSREVSERVLVQTESAAIVAVYDEGWTVDHRVTAANRDSGEVFQEAMIRAQGDNSLVEPPEDQPVAGASDSESSDTKLSDDS</sequence>